<dbReference type="RefSeq" id="WP_343978593.1">
    <property type="nucleotide sequence ID" value="NZ_BAAAJG010000010.1"/>
</dbReference>
<organism evidence="3 4">
    <name type="scientific">Pseudonocardia aurantiaca</name>
    <dbReference type="NCBI Taxonomy" id="75290"/>
    <lineage>
        <taxon>Bacteria</taxon>
        <taxon>Bacillati</taxon>
        <taxon>Actinomycetota</taxon>
        <taxon>Actinomycetes</taxon>
        <taxon>Pseudonocardiales</taxon>
        <taxon>Pseudonocardiaceae</taxon>
        <taxon>Pseudonocardia</taxon>
    </lineage>
</organism>
<dbReference type="Proteomes" id="UP001597145">
    <property type="component" value="Unassembled WGS sequence"/>
</dbReference>
<gene>
    <name evidence="3" type="ORF">ACFSCY_25560</name>
</gene>
<keyword evidence="1 2" id="KW-0732">Signal</keyword>
<evidence type="ECO:0000256" key="2">
    <source>
        <dbReference type="SAM" id="SignalP"/>
    </source>
</evidence>
<proteinExistence type="predicted"/>
<evidence type="ECO:0000313" key="4">
    <source>
        <dbReference type="Proteomes" id="UP001597145"/>
    </source>
</evidence>
<dbReference type="Pfam" id="PF13343">
    <property type="entry name" value="SBP_bac_6"/>
    <property type="match status" value="1"/>
</dbReference>
<feature type="signal peptide" evidence="2">
    <location>
        <begin position="1"/>
        <end position="26"/>
    </location>
</feature>
<dbReference type="EMBL" id="JBHUCP010000019">
    <property type="protein sequence ID" value="MFD1532796.1"/>
    <property type="molecule type" value="Genomic_DNA"/>
</dbReference>
<name>A0ABW4FT73_9PSEU</name>
<evidence type="ECO:0000256" key="1">
    <source>
        <dbReference type="ARBA" id="ARBA00022729"/>
    </source>
</evidence>
<sequence>MSRRPSSRRPLLVGIGTVLALSLAVACGSPTSGGGSAGGGTTAADGVYAEVGPMTGDERRARLVELAAQEGKTLSIYTSLNADIADIVIPAFEQQFGIHVELYRADSETILQRTLQESSANFAGADIVETNANEMAVIAGQGLTGDYEGEQRNKVNEQFRYDAWTPTRFNIFAPAWNTQRVSGDLIPKSWLDLADPKYDGLISLEVGDYDWYMTLYGYLQKQGMSDSQIDQYFADLVHGAKISKGHSGQVELLSAGEFGVVAASYSYLTAKARTAGAPVDDQPFVQPVIARANGGGPLRSAVHPGTAMLFMDWFLEEGQALILDNGLTPAVMPDGTDPLGGLQVEPVDAQKLVDEGRNWSDRYDQLVQGGEQVASN</sequence>
<keyword evidence="4" id="KW-1185">Reference proteome</keyword>
<dbReference type="Gene3D" id="3.40.190.10">
    <property type="entry name" value="Periplasmic binding protein-like II"/>
    <property type="match status" value="2"/>
</dbReference>
<accession>A0ABW4FT73</accession>
<dbReference type="SUPFAM" id="SSF53850">
    <property type="entry name" value="Periplasmic binding protein-like II"/>
    <property type="match status" value="1"/>
</dbReference>
<dbReference type="InterPro" id="IPR006311">
    <property type="entry name" value="TAT_signal"/>
</dbReference>
<dbReference type="PROSITE" id="PS51318">
    <property type="entry name" value="TAT"/>
    <property type="match status" value="1"/>
</dbReference>
<comment type="caution">
    <text evidence="3">The sequence shown here is derived from an EMBL/GenBank/DDBJ whole genome shotgun (WGS) entry which is preliminary data.</text>
</comment>
<evidence type="ECO:0000313" key="3">
    <source>
        <dbReference type="EMBL" id="MFD1532796.1"/>
    </source>
</evidence>
<dbReference type="PANTHER" id="PTHR30006">
    <property type="entry name" value="THIAMINE-BINDING PERIPLASMIC PROTEIN-RELATED"/>
    <property type="match status" value="1"/>
</dbReference>
<reference evidence="4" key="1">
    <citation type="journal article" date="2019" name="Int. J. Syst. Evol. Microbiol.">
        <title>The Global Catalogue of Microorganisms (GCM) 10K type strain sequencing project: providing services to taxonomists for standard genome sequencing and annotation.</title>
        <authorList>
            <consortium name="The Broad Institute Genomics Platform"/>
            <consortium name="The Broad Institute Genome Sequencing Center for Infectious Disease"/>
            <person name="Wu L."/>
            <person name="Ma J."/>
        </authorList>
    </citation>
    <scope>NUCLEOTIDE SEQUENCE [LARGE SCALE GENOMIC DNA]</scope>
    <source>
        <strain evidence="4">JCM 12165</strain>
    </source>
</reference>
<feature type="chain" id="PRO_5045772466" evidence="2">
    <location>
        <begin position="27"/>
        <end position="376"/>
    </location>
</feature>
<protein>
    <submittedName>
        <fullName evidence="3">ABC transporter substrate-binding protein</fullName>
    </submittedName>
</protein>
<dbReference type="PROSITE" id="PS51257">
    <property type="entry name" value="PROKAR_LIPOPROTEIN"/>
    <property type="match status" value="1"/>
</dbReference>